<dbReference type="RefSeq" id="WP_135661127.1">
    <property type="nucleotide sequence ID" value="NZ_SRMQ01000018.1"/>
</dbReference>
<feature type="domain" description="HNH nuclease" evidence="1">
    <location>
        <begin position="115"/>
        <end position="154"/>
    </location>
</feature>
<protein>
    <recommendedName>
        <fullName evidence="1">HNH nuclease domain-containing protein</fullName>
    </recommendedName>
</protein>
<dbReference type="InterPro" id="IPR003615">
    <property type="entry name" value="HNH_nuc"/>
</dbReference>
<dbReference type="AlphaFoldDB" id="A0A4Z0YED2"/>
<proteinExistence type="predicted"/>
<dbReference type="Gene3D" id="3.90.75.20">
    <property type="match status" value="1"/>
</dbReference>
<comment type="caution">
    <text evidence="2">The sequence shown here is derived from an EMBL/GenBank/DDBJ whole genome shotgun (WGS) entry which is preliminary data.</text>
</comment>
<organism evidence="2 3">
    <name type="scientific">Caproiciproducens galactitolivorans</name>
    <dbReference type="NCBI Taxonomy" id="642589"/>
    <lineage>
        <taxon>Bacteria</taxon>
        <taxon>Bacillati</taxon>
        <taxon>Bacillota</taxon>
        <taxon>Clostridia</taxon>
        <taxon>Eubacteriales</taxon>
        <taxon>Acutalibacteraceae</taxon>
        <taxon>Caproiciproducens</taxon>
    </lineage>
</organism>
<dbReference type="InterPro" id="IPR044925">
    <property type="entry name" value="His-Me_finger_sf"/>
</dbReference>
<gene>
    <name evidence="2" type="ORF">CAGA_24250</name>
</gene>
<dbReference type="Proteomes" id="UP000297714">
    <property type="component" value="Unassembled WGS sequence"/>
</dbReference>
<dbReference type="EMBL" id="SRMQ01000018">
    <property type="protein sequence ID" value="TGJ75402.1"/>
    <property type="molecule type" value="Genomic_DNA"/>
</dbReference>
<name>A0A4Z0YED2_9FIRM</name>
<evidence type="ECO:0000313" key="2">
    <source>
        <dbReference type="EMBL" id="TGJ75402.1"/>
    </source>
</evidence>
<sequence>MASKTKKDHIFTDEEKAFLRDNISRYTYPELATVFNQTFGTHLTHGNISDVCIKRLGLRRNKPYVFSIGKKDFTAHPVGTEVFDGKYVWVKVSDHYHEGSAMAKSLDENWEKKCVLVWEQAHGKIPKGHMIVFLDKDRKNCTLKNLYCTTRKINFMMAKNGWYSTSPELTLAALKWCELFYALKEEK</sequence>
<keyword evidence="3" id="KW-1185">Reference proteome</keyword>
<reference evidence="2 3" key="1">
    <citation type="submission" date="2019-04" db="EMBL/GenBank/DDBJ databases">
        <authorList>
            <person name="Poehlein A."/>
            <person name="Bengelsdorf F.R."/>
            <person name="Duerre P."/>
            <person name="Daniel R."/>
        </authorList>
    </citation>
    <scope>NUCLEOTIDE SEQUENCE [LARGE SCALE GENOMIC DNA]</scope>
    <source>
        <strain evidence="2 3">BS-1</strain>
    </source>
</reference>
<dbReference type="SUPFAM" id="SSF54060">
    <property type="entry name" value="His-Me finger endonucleases"/>
    <property type="match status" value="1"/>
</dbReference>
<evidence type="ECO:0000313" key="3">
    <source>
        <dbReference type="Proteomes" id="UP000297714"/>
    </source>
</evidence>
<accession>A0A4Z0YED2</accession>
<dbReference type="OrthoDB" id="6638408at2"/>
<evidence type="ECO:0000259" key="1">
    <source>
        <dbReference type="Pfam" id="PF13392"/>
    </source>
</evidence>
<dbReference type="Pfam" id="PF13392">
    <property type="entry name" value="HNH_3"/>
    <property type="match status" value="1"/>
</dbReference>